<dbReference type="AlphaFoldDB" id="A0AAJ1T7K4"/>
<organism evidence="1 2">
    <name type="scientific">Oikeobacillus pervagus</name>
    <dbReference type="NCBI Taxonomy" id="1325931"/>
    <lineage>
        <taxon>Bacteria</taxon>
        <taxon>Bacillati</taxon>
        <taxon>Bacillota</taxon>
        <taxon>Bacilli</taxon>
        <taxon>Bacillales</taxon>
        <taxon>Bacillaceae</taxon>
        <taxon>Oikeobacillus</taxon>
    </lineage>
</organism>
<protein>
    <submittedName>
        <fullName evidence="1">Na+(H+)/acetate symporter ActP</fullName>
    </submittedName>
</protein>
<name>A0AAJ1T7K4_9BACI</name>
<comment type="caution">
    <text evidence="1">The sequence shown here is derived from an EMBL/GenBank/DDBJ whole genome shotgun (WGS) entry which is preliminary data.</text>
</comment>
<keyword evidence="2" id="KW-1185">Reference proteome</keyword>
<gene>
    <name evidence="1" type="ORF">J2S13_002472</name>
</gene>
<evidence type="ECO:0000313" key="1">
    <source>
        <dbReference type="EMBL" id="MDQ0216050.1"/>
    </source>
</evidence>
<reference evidence="1" key="1">
    <citation type="submission" date="2023-07" db="EMBL/GenBank/DDBJ databases">
        <title>Genomic Encyclopedia of Type Strains, Phase IV (KMG-IV): sequencing the most valuable type-strain genomes for metagenomic binning, comparative biology and taxonomic classification.</title>
        <authorList>
            <person name="Goeker M."/>
        </authorList>
    </citation>
    <scope>NUCLEOTIDE SEQUENCE</scope>
    <source>
        <strain evidence="1">DSM 23947</strain>
    </source>
</reference>
<dbReference type="RefSeq" id="WP_307258047.1">
    <property type="nucleotide sequence ID" value="NZ_JAUSUC010000034.1"/>
</dbReference>
<proteinExistence type="predicted"/>
<sequence>MNNWVNNLFNIGRKQNLFNMFNRKRNNRGDLWASLLGLGVSVAAVFGSRRNGNRNIFAPIQNMANNGQMKRMATAVTEFSKELVLNQIQGKNK</sequence>
<accession>A0AAJ1T7K4</accession>
<dbReference type="Proteomes" id="UP001237207">
    <property type="component" value="Unassembled WGS sequence"/>
</dbReference>
<dbReference type="EMBL" id="JAUSUC010000034">
    <property type="protein sequence ID" value="MDQ0216050.1"/>
    <property type="molecule type" value="Genomic_DNA"/>
</dbReference>
<evidence type="ECO:0000313" key="2">
    <source>
        <dbReference type="Proteomes" id="UP001237207"/>
    </source>
</evidence>